<gene>
    <name evidence="6" type="ordered locus">ECP_0324</name>
</gene>
<evidence type="ECO:0000259" key="5">
    <source>
        <dbReference type="PROSITE" id="PS50931"/>
    </source>
</evidence>
<dbReference type="NCBIfam" id="NF002964">
    <property type="entry name" value="PRK03635.1"/>
    <property type="match status" value="1"/>
</dbReference>
<evidence type="ECO:0000313" key="7">
    <source>
        <dbReference type="Proteomes" id="UP000009182"/>
    </source>
</evidence>
<dbReference type="NCBIfam" id="NF009888">
    <property type="entry name" value="PRK13348.1"/>
    <property type="match status" value="1"/>
</dbReference>
<dbReference type="Pfam" id="PF03466">
    <property type="entry name" value="LysR_substrate"/>
    <property type="match status" value="1"/>
</dbReference>
<reference evidence="6 7" key="1">
    <citation type="journal article" date="2006" name="Mol. Microbiol.">
        <title>Role of pathogenicity island-associated integrases in the genome plasticity of uropathogenic Escherichia coli strain 536.</title>
        <authorList>
            <person name="Hochhut B."/>
            <person name="Wilde C."/>
            <person name="Balling G."/>
            <person name="Middendorf B."/>
            <person name="Dobrindt U."/>
            <person name="Brzuszkiewicz E."/>
            <person name="Gottschalk G."/>
            <person name="Carniel E."/>
            <person name="Hacker J."/>
        </authorList>
    </citation>
    <scope>NUCLEOTIDE SEQUENCE [LARGE SCALE GENOMIC DNA]</scope>
    <source>
        <strain evidence="7">536 / UPEC</strain>
    </source>
</reference>
<evidence type="ECO:0000313" key="6">
    <source>
        <dbReference type="EMBL" id="ABG68358.1"/>
    </source>
</evidence>
<comment type="similarity">
    <text evidence="1">Belongs to the LysR transcriptional regulatory family.</text>
</comment>
<organism evidence="6 7">
    <name type="scientific">Escherichia coli O6:K15:H31 (strain 536 / UPEC)</name>
    <dbReference type="NCBI Taxonomy" id="362663"/>
    <lineage>
        <taxon>Bacteria</taxon>
        <taxon>Pseudomonadati</taxon>
        <taxon>Pseudomonadota</taxon>
        <taxon>Gammaproteobacteria</taxon>
        <taxon>Enterobacterales</taxon>
        <taxon>Enterobacteriaceae</taxon>
        <taxon>Escherichia</taxon>
    </lineage>
</organism>
<keyword evidence="2" id="KW-0805">Transcription regulation</keyword>
<dbReference type="InterPro" id="IPR005119">
    <property type="entry name" value="LysR_subst-bd"/>
</dbReference>
<protein>
    <submittedName>
        <fullName evidence="6">Putative LysR-family transcriptional regulator</fullName>
    </submittedName>
</protein>
<dbReference type="PANTHER" id="PTHR30579">
    <property type="entry name" value="TRANSCRIPTIONAL REGULATOR"/>
    <property type="match status" value="1"/>
</dbReference>
<evidence type="ECO:0000256" key="2">
    <source>
        <dbReference type="ARBA" id="ARBA00023015"/>
    </source>
</evidence>
<dbReference type="GO" id="GO:0003677">
    <property type="term" value="F:DNA binding"/>
    <property type="evidence" value="ECO:0007669"/>
    <property type="project" value="UniProtKB-KW"/>
</dbReference>
<dbReference type="EMBL" id="CP000247">
    <property type="protein sequence ID" value="ABG68358.1"/>
    <property type="molecule type" value="Genomic_DNA"/>
</dbReference>
<accession>A0A454A1F4</accession>
<dbReference type="SUPFAM" id="SSF46785">
    <property type="entry name" value="Winged helix' DNA-binding domain"/>
    <property type="match status" value="1"/>
</dbReference>
<dbReference type="PANTHER" id="PTHR30579:SF2">
    <property type="entry name" value="HTH-TYPE TRANSCRIPTIONAL REGULATOR ARGP"/>
    <property type="match status" value="1"/>
</dbReference>
<proteinExistence type="inferred from homology"/>
<dbReference type="PRINTS" id="PR00039">
    <property type="entry name" value="HTHLYSR"/>
</dbReference>
<keyword evidence="3" id="KW-0238">DNA-binding</keyword>
<dbReference type="InterPro" id="IPR036388">
    <property type="entry name" value="WH-like_DNA-bd_sf"/>
</dbReference>
<evidence type="ECO:0000256" key="1">
    <source>
        <dbReference type="ARBA" id="ARBA00009437"/>
    </source>
</evidence>
<dbReference type="InterPro" id="IPR050176">
    <property type="entry name" value="LTTR"/>
</dbReference>
<name>A0A454A1F4_ECOL5</name>
<feature type="domain" description="HTH lysR-type" evidence="5">
    <location>
        <begin position="7"/>
        <end position="63"/>
    </location>
</feature>
<dbReference type="Pfam" id="PF00126">
    <property type="entry name" value="HTH_1"/>
    <property type="match status" value="1"/>
</dbReference>
<dbReference type="KEGG" id="ecp:ECP_0324"/>
<dbReference type="RefSeq" id="WP_001178453.1">
    <property type="nucleotide sequence ID" value="NC_008253.1"/>
</dbReference>
<keyword evidence="4" id="KW-0804">Transcription</keyword>
<dbReference type="PROSITE" id="PS50931">
    <property type="entry name" value="HTH_LYSR"/>
    <property type="match status" value="1"/>
</dbReference>
<dbReference type="CDD" id="cd08428">
    <property type="entry name" value="PBP2_IciA_ArgP"/>
    <property type="match status" value="1"/>
</dbReference>
<dbReference type="SUPFAM" id="SSF53850">
    <property type="entry name" value="Periplasmic binding protein-like II"/>
    <property type="match status" value="1"/>
</dbReference>
<dbReference type="Proteomes" id="UP000009182">
    <property type="component" value="Chromosome"/>
</dbReference>
<dbReference type="NCBIfam" id="TIGR03298">
    <property type="entry name" value="argP"/>
    <property type="match status" value="1"/>
</dbReference>
<dbReference type="Gene3D" id="1.10.10.10">
    <property type="entry name" value="Winged helix-like DNA-binding domain superfamily/Winged helix DNA-binding domain"/>
    <property type="match status" value="1"/>
</dbReference>
<dbReference type="InterPro" id="IPR017685">
    <property type="entry name" value="ArgP"/>
</dbReference>
<dbReference type="InterPro" id="IPR000847">
    <property type="entry name" value="LysR_HTH_N"/>
</dbReference>
<dbReference type="GO" id="GO:0003700">
    <property type="term" value="F:DNA-binding transcription factor activity"/>
    <property type="evidence" value="ECO:0007669"/>
    <property type="project" value="InterPro"/>
</dbReference>
<dbReference type="AlphaFoldDB" id="A0A454A1F4"/>
<sequence length="295" mass="33238">MQMRNFIDYSLLKNLDLVIKQKGFYRAARILGISQSAISQKIKKLENQCGVQLITRTSPPHLTDYGQKLAGLLYHVNIFEHDVLNLDANKSIVTIPIAVNSDTLATWLIPALCVFLKNPSIRLDIKVDDENKNLKRLLKGEVVGCISSQPQAIIGGLCDYVGSLDYIFCATPEFYSRYFSQGVSKENLLKAPIVSFNHDTDMHHKFLQQYFGLVPGTLQSHIVSSSEAYVTMLLQHLACCMIPKQQISFELASGKIINLSPEFEQKVKLYWHRYSPESITMQALSSALINNNILI</sequence>
<evidence type="ECO:0000256" key="4">
    <source>
        <dbReference type="ARBA" id="ARBA00023163"/>
    </source>
</evidence>
<dbReference type="Gene3D" id="3.40.190.290">
    <property type="match status" value="1"/>
</dbReference>
<evidence type="ECO:0000256" key="3">
    <source>
        <dbReference type="ARBA" id="ARBA00023125"/>
    </source>
</evidence>
<dbReference type="InterPro" id="IPR036390">
    <property type="entry name" value="WH_DNA-bd_sf"/>
</dbReference>